<name>A0A9Q1BHU8_HOLLE</name>
<dbReference type="PANTHER" id="PTHR13400:SF4">
    <property type="entry name" value="COILED-COIL DOMAIN-CONTAINING PROTEIN 28A-LIKE PROTEIN"/>
    <property type="match status" value="1"/>
</dbReference>
<feature type="compositionally biased region" description="Basic and acidic residues" evidence="2">
    <location>
        <begin position="109"/>
        <end position="131"/>
    </location>
</feature>
<feature type="region of interest" description="Disordered" evidence="2">
    <location>
        <begin position="93"/>
        <end position="137"/>
    </location>
</feature>
<evidence type="ECO:0000256" key="1">
    <source>
        <dbReference type="SAM" id="Coils"/>
    </source>
</evidence>
<dbReference type="OrthoDB" id="9977011at2759"/>
<dbReference type="EMBL" id="JAIZAY010000016">
    <property type="protein sequence ID" value="KAJ8026658.1"/>
    <property type="molecule type" value="Genomic_DNA"/>
</dbReference>
<evidence type="ECO:0000256" key="2">
    <source>
        <dbReference type="SAM" id="MobiDB-lite"/>
    </source>
</evidence>
<evidence type="ECO:0000313" key="3">
    <source>
        <dbReference type="EMBL" id="KAJ8026658.1"/>
    </source>
</evidence>
<accession>A0A9Q1BHU8</accession>
<dbReference type="PANTHER" id="PTHR13400">
    <property type="entry name" value="CHEMOKINE C-C MOTIF RECEPTOR 1"/>
    <property type="match status" value="1"/>
</dbReference>
<dbReference type="InterPro" id="IPR025271">
    <property type="entry name" value="CCDC28"/>
</dbReference>
<comment type="caution">
    <text evidence="3">The sequence shown here is derived from an EMBL/GenBank/DDBJ whole genome shotgun (WGS) entry which is preliminary data.</text>
</comment>
<evidence type="ECO:0000313" key="4">
    <source>
        <dbReference type="Proteomes" id="UP001152320"/>
    </source>
</evidence>
<feature type="region of interest" description="Disordered" evidence="2">
    <location>
        <begin position="1"/>
        <end position="41"/>
    </location>
</feature>
<keyword evidence="1" id="KW-0175">Coiled coil</keyword>
<organism evidence="3 4">
    <name type="scientific">Holothuria leucospilota</name>
    <name type="common">Black long sea cucumber</name>
    <name type="synonym">Mertensiothuria leucospilota</name>
    <dbReference type="NCBI Taxonomy" id="206669"/>
    <lineage>
        <taxon>Eukaryota</taxon>
        <taxon>Metazoa</taxon>
        <taxon>Echinodermata</taxon>
        <taxon>Eleutherozoa</taxon>
        <taxon>Echinozoa</taxon>
        <taxon>Holothuroidea</taxon>
        <taxon>Aspidochirotacea</taxon>
        <taxon>Aspidochirotida</taxon>
        <taxon>Holothuriidae</taxon>
        <taxon>Holothuria</taxon>
    </lineage>
</organism>
<reference evidence="3" key="1">
    <citation type="submission" date="2021-10" db="EMBL/GenBank/DDBJ databases">
        <title>Tropical sea cucumber genome reveals ecological adaptation and Cuvierian tubules defense mechanism.</title>
        <authorList>
            <person name="Chen T."/>
        </authorList>
    </citation>
    <scope>NUCLEOTIDE SEQUENCE</scope>
    <source>
        <strain evidence="3">Nanhai2018</strain>
        <tissue evidence="3">Muscle</tissue>
    </source>
</reference>
<dbReference type="Pfam" id="PF13270">
    <property type="entry name" value="CCDC28"/>
    <property type="match status" value="1"/>
</dbReference>
<feature type="compositionally biased region" description="Basic and acidic residues" evidence="2">
    <location>
        <begin position="9"/>
        <end position="25"/>
    </location>
</feature>
<feature type="coiled-coil region" evidence="1">
    <location>
        <begin position="176"/>
        <end position="225"/>
    </location>
</feature>
<protein>
    <submittedName>
        <fullName evidence="3">Coiled-coil domain-containing protein 28B</fullName>
    </submittedName>
</protein>
<sequence>MATATRLAPHHESPRTGRHVGDSSRLRRPASLTSGVPPLQGTFVRKHTRGHSLGFVSSPSTFIQQGPYPPYHALPRDYRLSMAGPPFSMGASVHRGYGKAARQSTVTGRHVEKNKQKEKQKNKSDKEKGNVEHSFITSSSDIAEMQGDLLRLQEDFNSGKLQAFDQQCSFEKMDNIRDLQEKLARLHFRMDEKLQAEGLHPTETIEVANENMDHLLSNLDQLRIAIGSLHPPREDVAYPPDHRL</sequence>
<proteinExistence type="predicted"/>
<gene>
    <name evidence="3" type="ORF">HOLleu_31560</name>
</gene>
<dbReference type="Proteomes" id="UP001152320">
    <property type="component" value="Chromosome 16"/>
</dbReference>
<dbReference type="AlphaFoldDB" id="A0A9Q1BHU8"/>
<keyword evidence="4" id="KW-1185">Reference proteome</keyword>